<dbReference type="Proteomes" id="UP000317318">
    <property type="component" value="Chromosome"/>
</dbReference>
<name>A0A517R722_9PLAN</name>
<accession>A0A517R722</accession>
<dbReference type="KEGG" id="svp:Pan189_40880"/>
<sequence length="165" mass="18689">MATMSDRLVTAFATIAIVLPVLHVFHMLDAWPAWAVYSPAVGRVSFSVAGKSPEDELPQSAWRSLRSLGIRFNPEDTKVITFNLNVWCEEELGVPTYSGGRFVLGLIAALTDRYGSVDFDLRGRADRYTGKREVLARHYPWGLDYAHSLYRLNSRPRESQVLTWK</sequence>
<dbReference type="EMBL" id="CP036268">
    <property type="protein sequence ID" value="QDT39679.1"/>
    <property type="molecule type" value="Genomic_DNA"/>
</dbReference>
<gene>
    <name evidence="1" type="ORF">Pan189_40880</name>
</gene>
<protein>
    <submittedName>
        <fullName evidence="1">Uncharacterized protein</fullName>
    </submittedName>
</protein>
<reference evidence="1 2" key="1">
    <citation type="submission" date="2019-02" db="EMBL/GenBank/DDBJ databases">
        <title>Deep-cultivation of Planctomycetes and their phenomic and genomic characterization uncovers novel biology.</title>
        <authorList>
            <person name="Wiegand S."/>
            <person name="Jogler M."/>
            <person name="Boedeker C."/>
            <person name="Pinto D."/>
            <person name="Vollmers J."/>
            <person name="Rivas-Marin E."/>
            <person name="Kohn T."/>
            <person name="Peeters S.H."/>
            <person name="Heuer A."/>
            <person name="Rast P."/>
            <person name="Oberbeckmann S."/>
            <person name="Bunk B."/>
            <person name="Jeske O."/>
            <person name="Meyerdierks A."/>
            <person name="Storesund J.E."/>
            <person name="Kallscheuer N."/>
            <person name="Luecker S."/>
            <person name="Lage O.M."/>
            <person name="Pohl T."/>
            <person name="Merkel B.J."/>
            <person name="Hornburger P."/>
            <person name="Mueller R.-W."/>
            <person name="Bruemmer F."/>
            <person name="Labrenz M."/>
            <person name="Spormann A.M."/>
            <person name="Op den Camp H."/>
            <person name="Overmann J."/>
            <person name="Amann R."/>
            <person name="Jetten M.S.M."/>
            <person name="Mascher T."/>
            <person name="Medema M.H."/>
            <person name="Devos D.P."/>
            <person name="Kaster A.-K."/>
            <person name="Ovreas L."/>
            <person name="Rohde M."/>
            <person name="Galperin M.Y."/>
            <person name="Jogler C."/>
        </authorList>
    </citation>
    <scope>NUCLEOTIDE SEQUENCE [LARGE SCALE GENOMIC DNA]</scope>
    <source>
        <strain evidence="1 2">Pan189</strain>
    </source>
</reference>
<evidence type="ECO:0000313" key="2">
    <source>
        <dbReference type="Proteomes" id="UP000317318"/>
    </source>
</evidence>
<evidence type="ECO:0000313" key="1">
    <source>
        <dbReference type="EMBL" id="QDT39679.1"/>
    </source>
</evidence>
<dbReference type="AlphaFoldDB" id="A0A517R722"/>
<keyword evidence="2" id="KW-1185">Reference proteome</keyword>
<organism evidence="1 2">
    <name type="scientific">Stratiformator vulcanicus</name>
    <dbReference type="NCBI Taxonomy" id="2527980"/>
    <lineage>
        <taxon>Bacteria</taxon>
        <taxon>Pseudomonadati</taxon>
        <taxon>Planctomycetota</taxon>
        <taxon>Planctomycetia</taxon>
        <taxon>Planctomycetales</taxon>
        <taxon>Planctomycetaceae</taxon>
        <taxon>Stratiformator</taxon>
    </lineage>
</organism>
<proteinExistence type="predicted"/>